<evidence type="ECO:0000313" key="9">
    <source>
        <dbReference type="EMBL" id="SJZ41888.1"/>
    </source>
</evidence>
<dbReference type="Proteomes" id="UP000189857">
    <property type="component" value="Unassembled WGS sequence"/>
</dbReference>
<evidence type="ECO:0000256" key="7">
    <source>
        <dbReference type="SAM" id="Phobius"/>
    </source>
</evidence>
<protein>
    <submittedName>
        <fullName evidence="9">Putative ABC transport system permease protein</fullName>
    </submittedName>
</protein>
<feature type="domain" description="ABC3 transporter permease C-terminal" evidence="8">
    <location>
        <begin position="273"/>
        <end position="391"/>
    </location>
</feature>
<dbReference type="AlphaFoldDB" id="A0A1T4KHI1"/>
<evidence type="ECO:0000259" key="8">
    <source>
        <dbReference type="Pfam" id="PF02687"/>
    </source>
</evidence>
<sequence>MASHRKRIIFKYIFNNVIHNYIFIVIIIILSGMLFAGRVTSESLKKALNNMEKRFGSDLMLVPKGSKEKAEGLILEGQRSSFYFENIKPDELNGEEGIEKITTQYFLKSLSADCCSSEVQIVFFNPDTDFLVGPWIKEEYKKKLDKDQVIIGSDIDYGNSNKRTIKLFGKEYDVAAKMDKTGTSLDNSVYFSFASREGVIKDAEAKGSFISDKQRSKELISTVYLNVKEGYKTDEVLSTCHKKLGEDFDVVFPKSLNESISRNIKGITGIINTVLVVAGIFLLIMLFIINKFFSEQKKREISVFLILGNSRKKMIQMMVIEAVTLTVIGTVVGCFIGALVVIPFGKYIGITLGMPYLGPSVVDILLHFAFCIFVVLILVLISWILLFISVKKMDPYLALKKEAE</sequence>
<dbReference type="PANTHER" id="PTHR30572">
    <property type="entry name" value="MEMBRANE COMPONENT OF TRANSPORTER-RELATED"/>
    <property type="match status" value="1"/>
</dbReference>
<evidence type="ECO:0000256" key="2">
    <source>
        <dbReference type="ARBA" id="ARBA00022475"/>
    </source>
</evidence>
<keyword evidence="5 7" id="KW-0472">Membrane</keyword>
<evidence type="ECO:0000256" key="5">
    <source>
        <dbReference type="ARBA" id="ARBA00023136"/>
    </source>
</evidence>
<feature type="transmembrane region" description="Helical" evidence="7">
    <location>
        <begin position="364"/>
        <end position="390"/>
    </location>
</feature>
<organism evidence="9 10">
    <name type="scientific">Eubacterium ruminantium</name>
    <dbReference type="NCBI Taxonomy" id="42322"/>
    <lineage>
        <taxon>Bacteria</taxon>
        <taxon>Bacillati</taxon>
        <taxon>Bacillota</taxon>
        <taxon>Clostridia</taxon>
        <taxon>Eubacteriales</taxon>
        <taxon>Eubacteriaceae</taxon>
        <taxon>Eubacterium</taxon>
    </lineage>
</organism>
<keyword evidence="10" id="KW-1185">Reference proteome</keyword>
<evidence type="ECO:0000256" key="6">
    <source>
        <dbReference type="ARBA" id="ARBA00038076"/>
    </source>
</evidence>
<keyword evidence="2" id="KW-1003">Cell membrane</keyword>
<keyword evidence="3 7" id="KW-0812">Transmembrane</keyword>
<dbReference type="PANTHER" id="PTHR30572:SF4">
    <property type="entry name" value="ABC TRANSPORTER PERMEASE YTRF"/>
    <property type="match status" value="1"/>
</dbReference>
<dbReference type="EMBL" id="FUXA01000004">
    <property type="protein sequence ID" value="SJZ41888.1"/>
    <property type="molecule type" value="Genomic_DNA"/>
</dbReference>
<evidence type="ECO:0000256" key="3">
    <source>
        <dbReference type="ARBA" id="ARBA00022692"/>
    </source>
</evidence>
<comment type="subcellular location">
    <subcellularLocation>
        <location evidence="1">Cell membrane</location>
        <topology evidence="1">Multi-pass membrane protein</topology>
    </subcellularLocation>
</comment>
<dbReference type="GO" id="GO:0005886">
    <property type="term" value="C:plasma membrane"/>
    <property type="evidence" value="ECO:0007669"/>
    <property type="project" value="UniProtKB-SubCell"/>
</dbReference>
<dbReference type="InterPro" id="IPR003838">
    <property type="entry name" value="ABC3_permease_C"/>
</dbReference>
<dbReference type="OrthoDB" id="6313at2"/>
<feature type="transmembrane region" description="Helical" evidence="7">
    <location>
        <begin position="269"/>
        <end position="289"/>
    </location>
</feature>
<evidence type="ECO:0000256" key="1">
    <source>
        <dbReference type="ARBA" id="ARBA00004651"/>
    </source>
</evidence>
<dbReference type="InterPro" id="IPR050250">
    <property type="entry name" value="Macrolide_Exporter_MacB"/>
</dbReference>
<dbReference type="GO" id="GO:0022857">
    <property type="term" value="F:transmembrane transporter activity"/>
    <property type="evidence" value="ECO:0007669"/>
    <property type="project" value="TreeGrafter"/>
</dbReference>
<dbReference type="Pfam" id="PF02687">
    <property type="entry name" value="FtsX"/>
    <property type="match status" value="1"/>
</dbReference>
<gene>
    <name evidence="9" type="ORF">SAMN02745110_00383</name>
</gene>
<proteinExistence type="inferred from homology"/>
<comment type="similarity">
    <text evidence="6">Belongs to the ABC-4 integral membrane protein family.</text>
</comment>
<name>A0A1T4KHI1_9FIRM</name>
<evidence type="ECO:0000313" key="10">
    <source>
        <dbReference type="Proteomes" id="UP000189857"/>
    </source>
</evidence>
<reference evidence="9 10" key="1">
    <citation type="submission" date="2017-02" db="EMBL/GenBank/DDBJ databases">
        <authorList>
            <person name="Peterson S.W."/>
        </authorList>
    </citation>
    <scope>NUCLEOTIDE SEQUENCE [LARGE SCALE GENOMIC DNA]</scope>
    <source>
        <strain evidence="9 10">ATCC 17233</strain>
    </source>
</reference>
<feature type="transmembrane region" description="Helical" evidence="7">
    <location>
        <begin position="12"/>
        <end position="36"/>
    </location>
</feature>
<evidence type="ECO:0000256" key="4">
    <source>
        <dbReference type="ARBA" id="ARBA00022989"/>
    </source>
</evidence>
<accession>A0A1T4KHI1</accession>
<keyword evidence="4 7" id="KW-1133">Transmembrane helix</keyword>
<feature type="transmembrane region" description="Helical" evidence="7">
    <location>
        <begin position="319"/>
        <end position="344"/>
    </location>
</feature>